<evidence type="ECO:0000256" key="1">
    <source>
        <dbReference type="SAM" id="SignalP"/>
    </source>
</evidence>
<comment type="caution">
    <text evidence="2">The sequence shown here is derived from an EMBL/GenBank/DDBJ whole genome shotgun (WGS) entry which is preliminary data.</text>
</comment>
<organism evidence="2 3">
    <name type="scientific">Slackia isoflavoniconvertens</name>
    <dbReference type="NCBI Taxonomy" id="572010"/>
    <lineage>
        <taxon>Bacteria</taxon>
        <taxon>Bacillati</taxon>
        <taxon>Actinomycetota</taxon>
        <taxon>Coriobacteriia</taxon>
        <taxon>Eggerthellales</taxon>
        <taxon>Eggerthellaceae</taxon>
        <taxon>Slackia</taxon>
    </lineage>
</organism>
<reference evidence="3" key="1">
    <citation type="submission" date="2018-05" db="EMBL/GenBank/DDBJ databases">
        <title>Genome Sequencing of selected type strains of the family Eggerthellaceae.</title>
        <authorList>
            <person name="Danylec N."/>
            <person name="Stoll D.A."/>
            <person name="Doetsch A."/>
            <person name="Huch M."/>
        </authorList>
    </citation>
    <scope>NUCLEOTIDE SEQUENCE [LARGE SCALE GENOMIC DNA]</scope>
    <source>
        <strain evidence="3">DSM 22006</strain>
    </source>
</reference>
<dbReference type="EMBL" id="QIBZ01000019">
    <property type="protein sequence ID" value="RNM33201.1"/>
    <property type="molecule type" value="Genomic_DNA"/>
</dbReference>
<dbReference type="GeneID" id="98663375"/>
<proteinExistence type="predicted"/>
<accession>A0A3N0I860</accession>
<dbReference type="Gene3D" id="3.90.1720.10">
    <property type="entry name" value="endopeptidase domain like (from Nostoc punctiforme)"/>
    <property type="match status" value="1"/>
</dbReference>
<evidence type="ECO:0008006" key="4">
    <source>
        <dbReference type="Google" id="ProtNLM"/>
    </source>
</evidence>
<protein>
    <recommendedName>
        <fullName evidence="4">NlpC/P60 domain-containing protein</fullName>
    </recommendedName>
</protein>
<name>A0A3N0I860_9ACTN</name>
<sequence length="1059" mass="111776">MPCSAFKVFLSISLIVSFAMPISGAYADDTAKAFEPIDVGVGSACEKELDGDDAPLSSETVLNSSEDDSFLPYDASLDEDAVEPETSDGLAGEGVDSSDVVSGTSGIAGVEYSSHVSNVGWMSFVKDGSVAGTTGRALSMEALRVHLIADDGTTDLDSQISIQAHVASKGWMDSVVGGAVAGTTGRALAMEAVRIRLEGDLANSYDVWYRVHSANFGWLDWASNGESAGSAGYSRAAEAIQIKVLPKGSAAPGETDSAFKDRSAEPASLSYAAHMSNVGWYSAVSNSITAGSTGVAQVCEALRADISWYGHNASILMRGCVEGSGWQSDWSSSAGTTGQAKKLNAFEALLGGDASEQYDVYYRSFVSGYGWLGWTANGLPSGVRDGKNWIQAVQIQLVDKGQAAPGDTENAFVGDVNSVNGSGTIFDGALAPKKIDGGILTIGDSASDRPLSNASLGIDNLVCSGELSWEIQKQFSGWKSYTTERGITKSISNDAEPMRAIKMSLSGDLAERHCVAYRVCVPGKGWLDWAIDGDIAGSSDSSIIALQVKLAPRDSVSAGEFDGRPFAEAPTKGVSYQSHVADYGWLAPASNGKLGGTTGEAKSLQALRIGLDDFGSDSSISVQSHVAGIGWQNWAEGGSVSGTVGQNRAIEAVKIKLSGAAASEYDVYYRMHVADYGWLGWAKNGEVAGTTGLAKQAEAIQVRLVEKGSSDAPESVLTPSVITPSMSAETYIQGNGWQSTVGNGGVIGTTGQSRAMKGLCVSIDSSLAGDIVYSAHVQDIGWQSEVKNGELAGAQDCSKQIEAVKIRLSGNVTNYFDVWYRAHVASYGWLDWAKNGEPAGTTGIGYELEALQIRILPKDSSAPGSTARPFATEANDYVMGVQRSKLVAWLSMHQYDGYYLGTPYSAGFTVETCMYPNGARRWDGFAGMNCTGFVAHAYRMCGGDLGAIGANNNHSPWSGGPGGGSYINAWRWYGYAVDSGAKMYTFNSVRDMLASGVAQKGDIIFFKTDGSIDCHIGFFWGDGPSDNKMWHQILPQNCISACFNNANKAEINQQVVLIK</sequence>
<evidence type="ECO:0000313" key="3">
    <source>
        <dbReference type="Proteomes" id="UP000271472"/>
    </source>
</evidence>
<gene>
    <name evidence="2" type="ORF">DMP05_08895</name>
</gene>
<dbReference type="Pfam" id="PF07538">
    <property type="entry name" value="ChW"/>
    <property type="match status" value="9"/>
</dbReference>
<feature type="chain" id="PRO_5018108274" description="NlpC/P60 domain-containing protein" evidence="1">
    <location>
        <begin position="28"/>
        <end position="1059"/>
    </location>
</feature>
<feature type="signal peptide" evidence="1">
    <location>
        <begin position="1"/>
        <end position="27"/>
    </location>
</feature>
<dbReference type="Proteomes" id="UP000271472">
    <property type="component" value="Unassembled WGS sequence"/>
</dbReference>
<dbReference type="AlphaFoldDB" id="A0A3N0I860"/>
<dbReference type="RefSeq" id="WP_123220109.1">
    <property type="nucleotide sequence ID" value="NZ_JACHYQ010000003.1"/>
</dbReference>
<keyword evidence="3" id="KW-1185">Reference proteome</keyword>
<keyword evidence="1" id="KW-0732">Signal</keyword>
<evidence type="ECO:0000313" key="2">
    <source>
        <dbReference type="EMBL" id="RNM33201.1"/>
    </source>
</evidence>
<dbReference type="InterPro" id="IPR006637">
    <property type="entry name" value="ChW"/>
</dbReference>
<dbReference type="SMART" id="SM00728">
    <property type="entry name" value="ChW"/>
    <property type="match status" value="12"/>
</dbReference>